<reference evidence="2" key="1">
    <citation type="submission" date="2017-04" db="EMBL/GenBank/DDBJ databases">
        <title>Function of individual gut microbiota members based on whole genome sequencing of pure cultures obtained from chicken caecum.</title>
        <authorList>
            <person name="Medvecky M."/>
            <person name="Cejkova D."/>
            <person name="Polansky O."/>
            <person name="Karasova D."/>
            <person name="Kubasova T."/>
            <person name="Cizek A."/>
            <person name="Rychlik I."/>
        </authorList>
    </citation>
    <scope>NUCLEOTIDE SEQUENCE [LARGE SCALE GENOMIC DNA]</scope>
    <source>
        <strain evidence="2">An90</strain>
    </source>
</reference>
<accession>A0A1Y3QZ12</accession>
<sequence length="150" mass="17820">MKHDPKNNPLQATSDFLRAHGFRLMPAELPDELLHLWLVPETQIREGRYHGPQSPRSPEFRRYYLSMYVVACTYMEHHPELPTTAAIDAIPDFRHRWLEFQHVLRYIACARRDGRPLPAVNILNTEQYDTIRRRLGVTEWLFRMLPKTVN</sequence>
<evidence type="ECO:0000313" key="2">
    <source>
        <dbReference type="Proteomes" id="UP000195772"/>
    </source>
</evidence>
<dbReference type="Proteomes" id="UP000195772">
    <property type="component" value="Unassembled WGS sequence"/>
</dbReference>
<evidence type="ECO:0000313" key="1">
    <source>
        <dbReference type="EMBL" id="OUN04924.1"/>
    </source>
</evidence>
<dbReference type="AlphaFoldDB" id="A0A1Y3QZ12"/>
<dbReference type="RefSeq" id="WP_087400989.1">
    <property type="nucleotide sequence ID" value="NZ_NFHB01000001.1"/>
</dbReference>
<gene>
    <name evidence="1" type="ORF">B5G41_01035</name>
</gene>
<dbReference type="EMBL" id="NFHB01000001">
    <property type="protein sequence ID" value="OUN04924.1"/>
    <property type="molecule type" value="Genomic_DNA"/>
</dbReference>
<organism evidence="1 2">
    <name type="scientific">Alistipes onderdonkii</name>
    <dbReference type="NCBI Taxonomy" id="328813"/>
    <lineage>
        <taxon>Bacteria</taxon>
        <taxon>Pseudomonadati</taxon>
        <taxon>Bacteroidota</taxon>
        <taxon>Bacteroidia</taxon>
        <taxon>Bacteroidales</taxon>
        <taxon>Rikenellaceae</taxon>
        <taxon>Alistipes</taxon>
    </lineage>
</organism>
<comment type="caution">
    <text evidence="1">The sequence shown here is derived from an EMBL/GenBank/DDBJ whole genome shotgun (WGS) entry which is preliminary data.</text>
</comment>
<name>A0A1Y3QZ12_9BACT</name>
<protein>
    <submittedName>
        <fullName evidence="1">Uncharacterized protein</fullName>
    </submittedName>
</protein>
<proteinExistence type="predicted"/>